<evidence type="ECO:0000313" key="3">
    <source>
        <dbReference type="Proteomes" id="UP000287910"/>
    </source>
</evidence>
<dbReference type="AlphaFoldDB" id="A0A3S0WFA9"/>
<sequence>MTTVQMKAHYPTNNERGFTKPDILFFANIHFSLEHLLKELPQEAILLFHSLIEQFEERDPNFFETLNDRKKWETALKKYSHLKLKPSQFTKVFDEVCTFFSKKSSNHFIYEIADYFRIATYETEGKASWFSFDNYDGESIPFTSERIDSNDGIQFHDVNGEKKSISPHVLMVIRLLDDEAMKRLEIFKIKAKLDETIPEHIQLLLATCLDDERTNAFMKVLTNPLATSIQAVISYYKLFRFLEDAYTSEQDEEIEYNISTYYAQLRQQFYRIVSSNYLLYVSSKRERDEKSAASNKAKLEETVEKLEKQKELNKELKKQQAELKKQQKEIKAPPKQIMEQLSNPELEQLTENLKSLHLRYKRLEQEKSRDESRLDQEIKKLKQDNSTLQKKLQPLLKITEQPKIETIPQWLELGRELIQNINEVEEQQIREFFEFFLIVCEEQKALRPKQELASNLFGYVSVSKEGHYIHLGDGKEERISGIPVHIYLADGQFVQVTSDFQYVQDYPDFLDGSLHGQAFNFSVVKMKDDLPYVYSNGTLKAITHEPSIQLRDGQIVSFNSENELIRFYKKQRLQLDLFEESIKLKKHEPYFVQKVLPTGAVVTNAFTKEESFITFSNAEELQDGQLITTIDHNIIRTFSGAFYKLSSFYGRSELVSVCENDDVCFGKKLSREIVIIKNIPSHVTISVGDTIRIDEWHNYLELVKSEVIEEETLEKRLSRRSASTNKETITPVAHPEIKSSGLIVGNPAFFENYGQQFNQYGYDIEGMDGYESFSRIKHAAKDKDFIVVCTGFISHDNMYAIKDTFPSNQVIYTERDGATQIALKLKSSNF</sequence>
<organism evidence="2 3">
    <name type="scientific">Lysinibacillus antri</name>
    <dbReference type="NCBI Taxonomy" id="2498145"/>
    <lineage>
        <taxon>Bacteria</taxon>
        <taxon>Bacillati</taxon>
        <taxon>Bacillota</taxon>
        <taxon>Bacilli</taxon>
        <taxon>Bacillales</taxon>
        <taxon>Bacillaceae</taxon>
        <taxon>Lysinibacillus</taxon>
    </lineage>
</organism>
<proteinExistence type="predicted"/>
<name>A0A3S0WFA9_9BACI</name>
<dbReference type="Proteomes" id="UP000287910">
    <property type="component" value="Unassembled WGS sequence"/>
</dbReference>
<gene>
    <name evidence="2" type="ORF">EK386_13880</name>
</gene>
<evidence type="ECO:0000313" key="2">
    <source>
        <dbReference type="EMBL" id="RUL50472.1"/>
    </source>
</evidence>
<dbReference type="RefSeq" id="WP_126659780.1">
    <property type="nucleotide sequence ID" value="NZ_RYYR01000020.1"/>
</dbReference>
<protein>
    <recommendedName>
        <fullName evidence="4">DUF2325 domain-containing protein</fullName>
    </recommendedName>
</protein>
<feature type="coiled-coil region" evidence="1">
    <location>
        <begin position="289"/>
        <end position="391"/>
    </location>
</feature>
<accession>A0A3S0WFA9</accession>
<comment type="caution">
    <text evidence="2">The sequence shown here is derived from an EMBL/GenBank/DDBJ whole genome shotgun (WGS) entry which is preliminary data.</text>
</comment>
<keyword evidence="1" id="KW-0175">Coiled coil</keyword>
<keyword evidence="3" id="KW-1185">Reference proteome</keyword>
<evidence type="ECO:0000256" key="1">
    <source>
        <dbReference type="SAM" id="Coils"/>
    </source>
</evidence>
<dbReference type="EMBL" id="RYYR01000020">
    <property type="protein sequence ID" value="RUL50472.1"/>
    <property type="molecule type" value="Genomic_DNA"/>
</dbReference>
<reference evidence="2 3" key="1">
    <citation type="submission" date="2018-12" db="EMBL/GenBank/DDBJ databases">
        <title>Lysinibacillus antri sp. nov., isolated from a cave soil.</title>
        <authorList>
            <person name="Narsing Rao M.P."/>
            <person name="Zhang H."/>
            <person name="Dong Z.-Y."/>
            <person name="Niu X.-K."/>
            <person name="Zhang K."/>
            <person name="Fang B.-Z."/>
            <person name="Kang Y.-Q."/>
            <person name="Xiao M."/>
            <person name="Li W.-J."/>
        </authorList>
    </citation>
    <scope>NUCLEOTIDE SEQUENCE [LARGE SCALE GENOMIC DNA]</scope>
    <source>
        <strain evidence="2 3">SYSU K30002</strain>
    </source>
</reference>
<evidence type="ECO:0008006" key="4">
    <source>
        <dbReference type="Google" id="ProtNLM"/>
    </source>
</evidence>